<keyword evidence="6" id="KW-0010">Activator</keyword>
<dbReference type="GO" id="GO:0005634">
    <property type="term" value="C:nucleus"/>
    <property type="evidence" value="ECO:0007669"/>
    <property type="project" value="UniProtKB-SubCell"/>
</dbReference>
<evidence type="ECO:0000256" key="9">
    <source>
        <dbReference type="RuleBase" id="RU000383"/>
    </source>
</evidence>
<reference evidence="12 13" key="1">
    <citation type="submission" date="2014-04" db="EMBL/GenBank/DDBJ databases">
        <authorList>
            <consortium name="DOE Joint Genome Institute"/>
            <person name="Kuo A."/>
            <person name="Girlanda M."/>
            <person name="Perotto S."/>
            <person name="Kohler A."/>
            <person name="Nagy L.G."/>
            <person name="Floudas D."/>
            <person name="Copeland A."/>
            <person name="Barry K.W."/>
            <person name="Cichocki N."/>
            <person name="Veneault-Fourrey C."/>
            <person name="LaButti K."/>
            <person name="Lindquist E.A."/>
            <person name="Lipzen A."/>
            <person name="Lundell T."/>
            <person name="Morin E."/>
            <person name="Murat C."/>
            <person name="Sun H."/>
            <person name="Tunlid A."/>
            <person name="Henrissat B."/>
            <person name="Grigoriev I.V."/>
            <person name="Hibbett D.S."/>
            <person name="Martin F."/>
            <person name="Nordberg H.P."/>
            <person name="Cantor M.N."/>
            <person name="Hua S.X."/>
        </authorList>
    </citation>
    <scope>NUCLEOTIDE SEQUENCE [LARGE SCALE GENOMIC DNA]</scope>
    <source>
        <strain evidence="12 13">MUT 4182</strain>
    </source>
</reference>
<evidence type="ECO:0000256" key="1">
    <source>
        <dbReference type="ARBA" id="ARBA00004123"/>
    </source>
</evidence>
<keyword evidence="5 9" id="KW-0195">Cyclin</keyword>
<evidence type="ECO:0000256" key="2">
    <source>
        <dbReference type="ARBA" id="ARBA00008638"/>
    </source>
</evidence>
<dbReference type="HOGENOM" id="CLU_034754_5_0_1"/>
<evidence type="ECO:0000259" key="11">
    <source>
        <dbReference type="SMART" id="SM00385"/>
    </source>
</evidence>
<dbReference type="CDD" id="cd20513">
    <property type="entry name" value="CYCLIN_CCNC_rpt1"/>
    <property type="match status" value="1"/>
</dbReference>
<dbReference type="Gene3D" id="1.10.472.10">
    <property type="entry name" value="Cyclin-like"/>
    <property type="match status" value="2"/>
</dbReference>
<keyword evidence="8" id="KW-0539">Nucleus</keyword>
<evidence type="ECO:0000313" key="13">
    <source>
        <dbReference type="Proteomes" id="UP000054248"/>
    </source>
</evidence>
<keyword evidence="13" id="KW-1185">Reference proteome</keyword>
<dbReference type="PANTHER" id="PTHR10026">
    <property type="entry name" value="CYCLIN"/>
    <property type="match status" value="1"/>
</dbReference>
<keyword evidence="3" id="KW-0678">Repressor</keyword>
<keyword evidence="7" id="KW-0804">Transcription</keyword>
<evidence type="ECO:0000256" key="5">
    <source>
        <dbReference type="ARBA" id="ARBA00023127"/>
    </source>
</evidence>
<dbReference type="GO" id="GO:0016538">
    <property type="term" value="F:cyclin-dependent protein serine/threonine kinase regulator activity"/>
    <property type="evidence" value="ECO:0007669"/>
    <property type="project" value="InterPro"/>
</dbReference>
<dbReference type="SUPFAM" id="SSF47954">
    <property type="entry name" value="Cyclin-like"/>
    <property type="match status" value="2"/>
</dbReference>
<dbReference type="SMART" id="SM00385">
    <property type="entry name" value="CYCLIN"/>
    <property type="match status" value="2"/>
</dbReference>
<gene>
    <name evidence="12" type="ORF">M407DRAFT_15125</name>
</gene>
<protein>
    <recommendedName>
        <fullName evidence="11">Cyclin-like domain-containing protein</fullName>
    </recommendedName>
</protein>
<dbReference type="OrthoDB" id="10266018at2759"/>
<evidence type="ECO:0000313" key="12">
    <source>
        <dbReference type="EMBL" id="KIO26107.1"/>
    </source>
</evidence>
<name>A0A0C3LXD2_9AGAM</name>
<dbReference type="PIRSF" id="PIRSF028758">
    <property type="entry name" value="Cyclin, C/H/G types"/>
    <property type="match status" value="1"/>
</dbReference>
<feature type="region of interest" description="Disordered" evidence="10">
    <location>
        <begin position="346"/>
        <end position="368"/>
    </location>
</feature>
<dbReference type="GO" id="GO:0006357">
    <property type="term" value="P:regulation of transcription by RNA polymerase II"/>
    <property type="evidence" value="ECO:0007669"/>
    <property type="project" value="InterPro"/>
</dbReference>
<dbReference type="Pfam" id="PF00134">
    <property type="entry name" value="Cyclin_N"/>
    <property type="match status" value="1"/>
</dbReference>
<evidence type="ECO:0000256" key="8">
    <source>
        <dbReference type="ARBA" id="ARBA00023242"/>
    </source>
</evidence>
<evidence type="ECO:0000256" key="7">
    <source>
        <dbReference type="ARBA" id="ARBA00023163"/>
    </source>
</evidence>
<dbReference type="AlphaFoldDB" id="A0A0C3LXD2"/>
<dbReference type="EMBL" id="KN823029">
    <property type="protein sequence ID" value="KIO26107.1"/>
    <property type="molecule type" value="Genomic_DNA"/>
</dbReference>
<evidence type="ECO:0000256" key="10">
    <source>
        <dbReference type="SAM" id="MobiDB-lite"/>
    </source>
</evidence>
<organism evidence="12 13">
    <name type="scientific">Tulasnella calospora MUT 4182</name>
    <dbReference type="NCBI Taxonomy" id="1051891"/>
    <lineage>
        <taxon>Eukaryota</taxon>
        <taxon>Fungi</taxon>
        <taxon>Dikarya</taxon>
        <taxon>Basidiomycota</taxon>
        <taxon>Agaricomycotina</taxon>
        <taxon>Agaricomycetes</taxon>
        <taxon>Cantharellales</taxon>
        <taxon>Tulasnellaceae</taxon>
        <taxon>Tulasnella</taxon>
    </lineage>
</organism>
<comment type="subcellular location">
    <subcellularLocation>
        <location evidence="1">Nucleus</location>
    </subcellularLocation>
</comment>
<keyword evidence="4" id="KW-0805">Transcription regulation</keyword>
<comment type="similarity">
    <text evidence="2">Belongs to the cyclin family. Cyclin C subfamily.</text>
</comment>
<sequence length="368" mass="41580">MATNFWESSHCNSWILDEATLRQARAIDSQYADGRELALIGIFFANVIAKLGKRLNLRQQVIATATVYFRRFYIKSSYCETDPFFVSAACCYLAAKAEEAPVYLKAVVQESRVLLSASGYGIKTFPTDNTKLAEMEWYLLEDLDFHLIVFHPYRSLATLCGKLGIVDLAEAGEVGAEPDEERYWGTGEGAMNFDDGCVQMAWFVINDSYRGELCLLYPPYLIAIAALYLSVLLHGNTRQRLSESFEDPITIRRTRSAGPVVSTRDRLLDFLAGLNVSLETISRICQQMLSMYALWDILTDGTEGDDKRRHERKLPGIGTGLIPLGDRRVVYTEKAIVEKLFQMREKRESDLAHPADARPPDNKLMEKV</sequence>
<evidence type="ECO:0000256" key="6">
    <source>
        <dbReference type="ARBA" id="ARBA00023159"/>
    </source>
</evidence>
<dbReference type="STRING" id="1051891.A0A0C3LXD2"/>
<feature type="domain" description="Cyclin-like" evidence="11">
    <location>
        <begin position="163"/>
        <end position="290"/>
    </location>
</feature>
<evidence type="ECO:0000256" key="3">
    <source>
        <dbReference type="ARBA" id="ARBA00022491"/>
    </source>
</evidence>
<dbReference type="Proteomes" id="UP000054248">
    <property type="component" value="Unassembled WGS sequence"/>
</dbReference>
<dbReference type="InterPro" id="IPR043198">
    <property type="entry name" value="Cyclin/Ssn8"/>
</dbReference>
<dbReference type="InterPro" id="IPR036915">
    <property type="entry name" value="Cyclin-like_sf"/>
</dbReference>
<evidence type="ECO:0000256" key="4">
    <source>
        <dbReference type="ARBA" id="ARBA00023015"/>
    </source>
</evidence>
<dbReference type="InterPro" id="IPR013763">
    <property type="entry name" value="Cyclin-like_dom"/>
</dbReference>
<proteinExistence type="inferred from homology"/>
<dbReference type="InterPro" id="IPR006671">
    <property type="entry name" value="Cyclin_N"/>
</dbReference>
<accession>A0A0C3LXD2</accession>
<reference evidence="13" key="2">
    <citation type="submission" date="2015-01" db="EMBL/GenBank/DDBJ databases">
        <title>Evolutionary Origins and Diversification of the Mycorrhizal Mutualists.</title>
        <authorList>
            <consortium name="DOE Joint Genome Institute"/>
            <consortium name="Mycorrhizal Genomics Consortium"/>
            <person name="Kohler A."/>
            <person name="Kuo A."/>
            <person name="Nagy L.G."/>
            <person name="Floudas D."/>
            <person name="Copeland A."/>
            <person name="Barry K.W."/>
            <person name="Cichocki N."/>
            <person name="Veneault-Fourrey C."/>
            <person name="LaButti K."/>
            <person name="Lindquist E.A."/>
            <person name="Lipzen A."/>
            <person name="Lundell T."/>
            <person name="Morin E."/>
            <person name="Murat C."/>
            <person name="Riley R."/>
            <person name="Ohm R."/>
            <person name="Sun H."/>
            <person name="Tunlid A."/>
            <person name="Henrissat B."/>
            <person name="Grigoriev I.V."/>
            <person name="Hibbett D.S."/>
            <person name="Martin F."/>
        </authorList>
    </citation>
    <scope>NUCLEOTIDE SEQUENCE [LARGE SCALE GENOMIC DNA]</scope>
    <source>
        <strain evidence="13">MUT 4182</strain>
    </source>
</reference>
<dbReference type="FunFam" id="1.10.472.10:FF:000076">
    <property type="entry name" value="RNA polymerase II holoenzyme cyclin-like subunit"/>
    <property type="match status" value="1"/>
</dbReference>
<feature type="domain" description="Cyclin-like" evidence="11">
    <location>
        <begin position="46"/>
        <end position="141"/>
    </location>
</feature>